<evidence type="ECO:0000256" key="1">
    <source>
        <dbReference type="ARBA" id="ARBA00008383"/>
    </source>
</evidence>
<dbReference type="OrthoDB" id="16747at2759"/>
<dbReference type="Gene3D" id="3.30.1540.10">
    <property type="entry name" value="formyl-coa transferase, domain 3"/>
    <property type="match status" value="1"/>
</dbReference>
<dbReference type="SUPFAM" id="SSF89796">
    <property type="entry name" value="CoA-transferase family III (CaiB/BaiF)"/>
    <property type="match status" value="1"/>
</dbReference>
<dbReference type="GO" id="GO:0005739">
    <property type="term" value="C:mitochondrion"/>
    <property type="evidence" value="ECO:0007669"/>
    <property type="project" value="TreeGrafter"/>
</dbReference>
<dbReference type="InterPro" id="IPR023606">
    <property type="entry name" value="CoA-Trfase_III_dom_1_sf"/>
</dbReference>
<dbReference type="GeneID" id="105270207"/>
<dbReference type="PANTHER" id="PTHR48228">
    <property type="entry name" value="SUCCINYL-COA--D-CITRAMALATE COA-TRANSFERASE"/>
    <property type="match status" value="1"/>
</dbReference>
<dbReference type="InterPro" id="IPR003673">
    <property type="entry name" value="CoA-Trfase_fam_III"/>
</dbReference>
<evidence type="ECO:0000313" key="3">
    <source>
        <dbReference type="EMBL" id="JAG70296.1"/>
    </source>
</evidence>
<sequence length="379" mass="41975">MPLRNIKVLELAGLAPAPICGMILADFGANVIRVDRVGTDQMDFVANGKRSIALNLKSPKGVEVFRKLSDKCDVVIDPFRKGVMERLKLGPKDLMSTNRMLIYARLTGFGQDGPYSRMAGHDINYLSISGLLSLFGRARGKPTPPVNFAADFAGGGVPCALGIVMALYERTQSQMGQVIDASMVEGTAYVGSWIFRSQKSPLWGQPRGHNILDSGAHFYETYETLDGKFMAVGAIEPQFYKIFLEKLDLKDDDVPQFLDFEANKEKLSKIFKGKTQEEWSKIFDDTDACVTPVLSIHQLLDHPHNRFQESFAVAEDGTVAPRPSPRLSRTPGKSNYQKKSPALGENSREILLEFGFGDQKINEYISSGVVCQNLQKSKL</sequence>
<dbReference type="GO" id="GO:0008111">
    <property type="term" value="F:alpha-methylacyl-CoA racemase activity"/>
    <property type="evidence" value="ECO:0007669"/>
    <property type="project" value="TreeGrafter"/>
</dbReference>
<dbReference type="InterPro" id="IPR044855">
    <property type="entry name" value="CoA-Trfase_III_dom3_sf"/>
</dbReference>
<evidence type="ECO:0000313" key="6">
    <source>
        <dbReference type="RefSeq" id="XP_011309303.1"/>
    </source>
</evidence>
<reference evidence="3" key="1">
    <citation type="submission" date="2015-01" db="EMBL/GenBank/DDBJ databases">
        <title>Transcriptome Assembly of Fopius arisanus.</title>
        <authorList>
            <person name="Geib S."/>
        </authorList>
    </citation>
    <scope>NUCLEOTIDE SEQUENCE</scope>
</reference>
<dbReference type="PANTHER" id="PTHR48228:SF5">
    <property type="entry name" value="ALPHA-METHYLACYL-COA RACEMASE"/>
    <property type="match status" value="1"/>
</dbReference>
<dbReference type="EMBL" id="GBYB01000529">
    <property type="protein sequence ID" value="JAG70296.1"/>
    <property type="molecule type" value="Transcribed_RNA"/>
</dbReference>
<dbReference type="Proteomes" id="UP000694866">
    <property type="component" value="Unplaced"/>
</dbReference>
<reference evidence="5 6" key="2">
    <citation type="submission" date="2025-04" db="UniProtKB">
        <authorList>
            <consortium name="RefSeq"/>
        </authorList>
    </citation>
    <scope>IDENTIFICATION</scope>
    <source>
        <strain evidence="5 6">USDA-PBARC FA_bdor</strain>
        <tissue evidence="5 6">Whole organism</tissue>
    </source>
</reference>
<dbReference type="RefSeq" id="XP_011309303.1">
    <property type="nucleotide sequence ID" value="XM_011311001.1"/>
</dbReference>
<dbReference type="KEGG" id="fas:105270207"/>
<dbReference type="CTD" id="23600"/>
<dbReference type="GO" id="GO:0008206">
    <property type="term" value="P:bile acid metabolic process"/>
    <property type="evidence" value="ECO:0007669"/>
    <property type="project" value="TreeGrafter"/>
</dbReference>
<accession>A0A9R1TGL7</accession>
<dbReference type="InterPro" id="IPR050509">
    <property type="entry name" value="CoA-transferase_III"/>
</dbReference>
<organism evidence="3">
    <name type="scientific">Fopius arisanus</name>
    <dbReference type="NCBI Taxonomy" id="64838"/>
    <lineage>
        <taxon>Eukaryota</taxon>
        <taxon>Metazoa</taxon>
        <taxon>Ecdysozoa</taxon>
        <taxon>Arthropoda</taxon>
        <taxon>Hexapoda</taxon>
        <taxon>Insecta</taxon>
        <taxon>Pterygota</taxon>
        <taxon>Neoptera</taxon>
        <taxon>Endopterygota</taxon>
        <taxon>Hymenoptera</taxon>
        <taxon>Apocrita</taxon>
        <taxon>Ichneumonoidea</taxon>
        <taxon>Braconidae</taxon>
        <taxon>Opiinae</taxon>
        <taxon>Fopius</taxon>
    </lineage>
</organism>
<accession>A0A0C9QBA8</accession>
<evidence type="ECO:0000313" key="5">
    <source>
        <dbReference type="RefSeq" id="XP_011309302.1"/>
    </source>
</evidence>
<feature type="region of interest" description="Disordered" evidence="2">
    <location>
        <begin position="318"/>
        <end position="342"/>
    </location>
</feature>
<gene>
    <name evidence="3 5 6" type="primary">Amacr</name>
    <name evidence="3" type="ORF">g.19867</name>
</gene>
<evidence type="ECO:0000256" key="2">
    <source>
        <dbReference type="SAM" id="MobiDB-lite"/>
    </source>
</evidence>
<proteinExistence type="inferred from homology"/>
<dbReference type="Pfam" id="PF02515">
    <property type="entry name" value="CoA_transf_3"/>
    <property type="match status" value="1"/>
</dbReference>
<protein>
    <submittedName>
        <fullName evidence="5 6">Alpha-methylacyl-CoA racemase</fullName>
    </submittedName>
    <submittedName>
        <fullName evidence="3">Amacr protein</fullName>
    </submittedName>
</protein>
<dbReference type="RefSeq" id="XP_011309302.1">
    <property type="nucleotide sequence ID" value="XM_011311000.1"/>
</dbReference>
<dbReference type="AlphaFoldDB" id="A0A0C9QBA8"/>
<accession>A0A9R1THY9</accession>
<dbReference type="Gene3D" id="3.40.50.10540">
    <property type="entry name" value="Crotonobetainyl-coa:carnitine coa-transferase, domain 1"/>
    <property type="match status" value="1"/>
</dbReference>
<keyword evidence="4" id="KW-1185">Reference proteome</keyword>
<name>A0A0C9QBA8_9HYME</name>
<comment type="similarity">
    <text evidence="1">Belongs to the CoA-transferase III family.</text>
</comment>
<evidence type="ECO:0000313" key="4">
    <source>
        <dbReference type="Proteomes" id="UP000694866"/>
    </source>
</evidence>